<name>A0A7G5H4G7_9BACT</name>
<dbReference type="Pfam" id="PF13302">
    <property type="entry name" value="Acetyltransf_3"/>
    <property type="match status" value="1"/>
</dbReference>
<dbReference type="KEGG" id="sfol:H3H32_14480"/>
<dbReference type="EMBL" id="CP059732">
    <property type="protein sequence ID" value="QMW06009.1"/>
    <property type="molecule type" value="Genomic_DNA"/>
</dbReference>
<dbReference type="Proteomes" id="UP000515369">
    <property type="component" value="Chromosome"/>
</dbReference>
<organism evidence="2 3">
    <name type="scientific">Spirosoma foliorum</name>
    <dbReference type="NCBI Taxonomy" id="2710596"/>
    <lineage>
        <taxon>Bacteria</taxon>
        <taxon>Pseudomonadati</taxon>
        <taxon>Bacteroidota</taxon>
        <taxon>Cytophagia</taxon>
        <taxon>Cytophagales</taxon>
        <taxon>Cytophagaceae</taxon>
        <taxon>Spirosoma</taxon>
    </lineage>
</organism>
<protein>
    <submittedName>
        <fullName evidence="2">GNAT family N-acetyltransferase</fullName>
    </submittedName>
</protein>
<evidence type="ECO:0000313" key="3">
    <source>
        <dbReference type="Proteomes" id="UP000515369"/>
    </source>
</evidence>
<dbReference type="PANTHER" id="PTHR43792">
    <property type="entry name" value="GNAT FAMILY, PUTATIVE (AFU_ORTHOLOGUE AFUA_3G00765)-RELATED-RELATED"/>
    <property type="match status" value="1"/>
</dbReference>
<dbReference type="PANTHER" id="PTHR43792:SF13">
    <property type="entry name" value="ACETYLTRANSFERASE"/>
    <property type="match status" value="1"/>
</dbReference>
<accession>A0A7G5H4G7</accession>
<sequence>MNSHFLYSPRLLFVAASPSLLQSELISNQRLAHSLNVAIPADWPPGEYDQGAMQFFLDQLLAGGEEALGWYAWYVIAYPTASTPATLVASGGYFGPPDSSGLLEIGYSVSHEWRRQGIATEVVATLSKHAWQQAGVKRIIAHTLPDNQASIGVLVKNGFRQIDSDDPEKLCFEFLG</sequence>
<dbReference type="Gene3D" id="3.40.630.30">
    <property type="match status" value="1"/>
</dbReference>
<dbReference type="RefSeq" id="WP_182463382.1">
    <property type="nucleotide sequence ID" value="NZ_CP059732.1"/>
</dbReference>
<dbReference type="GO" id="GO:0016747">
    <property type="term" value="F:acyltransferase activity, transferring groups other than amino-acyl groups"/>
    <property type="evidence" value="ECO:0007669"/>
    <property type="project" value="InterPro"/>
</dbReference>
<gene>
    <name evidence="2" type="ORF">H3H32_14480</name>
</gene>
<keyword evidence="2" id="KW-0808">Transferase</keyword>
<proteinExistence type="predicted"/>
<dbReference type="SUPFAM" id="SSF55729">
    <property type="entry name" value="Acyl-CoA N-acyltransferases (Nat)"/>
    <property type="match status" value="1"/>
</dbReference>
<dbReference type="InterPro" id="IPR000182">
    <property type="entry name" value="GNAT_dom"/>
</dbReference>
<dbReference type="CDD" id="cd04301">
    <property type="entry name" value="NAT_SF"/>
    <property type="match status" value="1"/>
</dbReference>
<keyword evidence="3" id="KW-1185">Reference proteome</keyword>
<feature type="domain" description="N-acetyltransferase" evidence="1">
    <location>
        <begin position="37"/>
        <end position="176"/>
    </location>
</feature>
<dbReference type="PROSITE" id="PS51186">
    <property type="entry name" value="GNAT"/>
    <property type="match status" value="1"/>
</dbReference>
<evidence type="ECO:0000259" key="1">
    <source>
        <dbReference type="PROSITE" id="PS51186"/>
    </source>
</evidence>
<dbReference type="InterPro" id="IPR051531">
    <property type="entry name" value="N-acetyltransferase"/>
</dbReference>
<reference evidence="2 3" key="1">
    <citation type="submission" date="2020-07" db="EMBL/GenBank/DDBJ databases">
        <title>Spirosoma foliorum sp. nov., isolated from the leaves on the Nejang mountain Korea, Republic of.</title>
        <authorList>
            <person name="Ho H."/>
            <person name="Lee Y.-J."/>
            <person name="Nurcahyanto D.-A."/>
            <person name="Kim S.-G."/>
        </authorList>
    </citation>
    <scope>NUCLEOTIDE SEQUENCE [LARGE SCALE GENOMIC DNA]</scope>
    <source>
        <strain evidence="2 3">PL0136</strain>
    </source>
</reference>
<evidence type="ECO:0000313" key="2">
    <source>
        <dbReference type="EMBL" id="QMW06009.1"/>
    </source>
</evidence>
<dbReference type="AlphaFoldDB" id="A0A7G5H4G7"/>
<dbReference type="InterPro" id="IPR016181">
    <property type="entry name" value="Acyl_CoA_acyltransferase"/>
</dbReference>